<dbReference type="GO" id="GO:0016787">
    <property type="term" value="F:hydrolase activity"/>
    <property type="evidence" value="ECO:0007669"/>
    <property type="project" value="UniProtKB-KW"/>
</dbReference>
<name>A0A0E4C856_9FIRM</name>
<feature type="domain" description="Helicase ATP-binding" evidence="8">
    <location>
        <begin position="35"/>
        <end position="204"/>
    </location>
</feature>
<dbReference type="GO" id="GO:0005840">
    <property type="term" value="C:ribosome"/>
    <property type="evidence" value="ECO:0007669"/>
    <property type="project" value="TreeGrafter"/>
</dbReference>
<dbReference type="PROSITE" id="PS51195">
    <property type="entry name" value="Q_MOTIF"/>
    <property type="match status" value="1"/>
</dbReference>
<proteinExistence type="inferred from homology"/>
<dbReference type="RefSeq" id="WP_052729598.1">
    <property type="nucleotide sequence ID" value="NZ_CGIH01000013.1"/>
</dbReference>
<dbReference type="PROSITE" id="PS51194">
    <property type="entry name" value="HELICASE_CTER"/>
    <property type="match status" value="1"/>
</dbReference>
<dbReference type="InterPro" id="IPR011545">
    <property type="entry name" value="DEAD/DEAH_box_helicase_dom"/>
</dbReference>
<dbReference type="InterPro" id="IPR001650">
    <property type="entry name" value="Helicase_C-like"/>
</dbReference>
<dbReference type="EC" id="3.6.4.13" evidence="1"/>
<dbReference type="InterPro" id="IPR000629">
    <property type="entry name" value="RNA-helicase_DEAD-box_CS"/>
</dbReference>
<dbReference type="PANTHER" id="PTHR47963">
    <property type="entry name" value="DEAD-BOX ATP-DEPENDENT RNA HELICASE 47, MITOCHONDRIAL"/>
    <property type="match status" value="1"/>
</dbReference>
<dbReference type="GO" id="GO:0033592">
    <property type="term" value="F:RNA strand annealing activity"/>
    <property type="evidence" value="ECO:0007669"/>
    <property type="project" value="TreeGrafter"/>
</dbReference>
<reference evidence="11 12" key="1">
    <citation type="submission" date="2015-03" db="EMBL/GenBank/DDBJ databases">
        <authorList>
            <person name="Murphy D."/>
        </authorList>
    </citation>
    <scope>NUCLEOTIDE SEQUENCE [LARGE SCALE GENOMIC DNA]</scope>
    <source>
        <strain evidence="11 12">OL-4</strain>
    </source>
</reference>
<evidence type="ECO:0000259" key="8">
    <source>
        <dbReference type="PROSITE" id="PS51192"/>
    </source>
</evidence>
<dbReference type="Proteomes" id="UP000045545">
    <property type="component" value="Unassembled WGS sequence"/>
</dbReference>
<dbReference type="Pfam" id="PF00271">
    <property type="entry name" value="Helicase_C"/>
    <property type="match status" value="1"/>
</dbReference>
<evidence type="ECO:0000259" key="10">
    <source>
        <dbReference type="PROSITE" id="PS51195"/>
    </source>
</evidence>
<evidence type="ECO:0000313" key="11">
    <source>
        <dbReference type="EMBL" id="CFX26696.1"/>
    </source>
</evidence>
<dbReference type="SMART" id="SM00487">
    <property type="entry name" value="DEXDc"/>
    <property type="match status" value="1"/>
</dbReference>
<dbReference type="PANTHER" id="PTHR47963:SF8">
    <property type="entry name" value="ATP-DEPENDENT RNA HELICASE DEAD"/>
    <property type="match status" value="1"/>
</dbReference>
<dbReference type="InterPro" id="IPR014001">
    <property type="entry name" value="Helicase_ATP-bd"/>
</dbReference>
<evidence type="ECO:0000256" key="3">
    <source>
        <dbReference type="ARBA" id="ARBA00022801"/>
    </source>
</evidence>
<dbReference type="GO" id="GO:0009409">
    <property type="term" value="P:response to cold"/>
    <property type="evidence" value="ECO:0007669"/>
    <property type="project" value="TreeGrafter"/>
</dbReference>
<dbReference type="Gene3D" id="3.40.50.300">
    <property type="entry name" value="P-loop containing nucleotide triphosphate hydrolases"/>
    <property type="match status" value="2"/>
</dbReference>
<dbReference type="CDD" id="cd00268">
    <property type="entry name" value="DEADc"/>
    <property type="match status" value="1"/>
</dbReference>
<comment type="similarity">
    <text evidence="7">Belongs to the DEAD box helicase family.</text>
</comment>
<keyword evidence="5 7" id="KW-0067">ATP-binding</keyword>
<protein>
    <recommendedName>
        <fullName evidence="1">RNA helicase</fullName>
        <ecNumber evidence="1">3.6.4.13</ecNumber>
    </recommendedName>
</protein>
<keyword evidence="12" id="KW-1185">Reference proteome</keyword>
<keyword evidence="2 7" id="KW-0547">Nucleotide-binding</keyword>
<dbReference type="Pfam" id="PF00270">
    <property type="entry name" value="DEAD"/>
    <property type="match status" value="1"/>
</dbReference>
<dbReference type="Pfam" id="PF03880">
    <property type="entry name" value="DbpA"/>
    <property type="match status" value="1"/>
</dbReference>
<dbReference type="InterPro" id="IPR014014">
    <property type="entry name" value="RNA_helicase_DEAD_Q_motif"/>
</dbReference>
<dbReference type="InterPro" id="IPR050547">
    <property type="entry name" value="DEAD_box_RNA_helicases"/>
</dbReference>
<dbReference type="GO" id="GO:0003724">
    <property type="term" value="F:RNA helicase activity"/>
    <property type="evidence" value="ECO:0007669"/>
    <property type="project" value="UniProtKB-EC"/>
</dbReference>
<organism evidence="11 12">
    <name type="scientific">Syntrophomonas zehnderi OL-4</name>
    <dbReference type="NCBI Taxonomy" id="690567"/>
    <lineage>
        <taxon>Bacteria</taxon>
        <taxon>Bacillati</taxon>
        <taxon>Bacillota</taxon>
        <taxon>Clostridia</taxon>
        <taxon>Eubacteriales</taxon>
        <taxon>Syntrophomonadaceae</taxon>
        <taxon>Syntrophomonas</taxon>
    </lineage>
</organism>
<dbReference type="STRING" id="690567.881"/>
<evidence type="ECO:0000256" key="4">
    <source>
        <dbReference type="ARBA" id="ARBA00022806"/>
    </source>
</evidence>
<dbReference type="CDD" id="cd12252">
    <property type="entry name" value="RRM_DbpA"/>
    <property type="match status" value="1"/>
</dbReference>
<dbReference type="EMBL" id="CGIH01000013">
    <property type="protein sequence ID" value="CFX26696.1"/>
    <property type="molecule type" value="Genomic_DNA"/>
</dbReference>
<dbReference type="InterPro" id="IPR044742">
    <property type="entry name" value="DEAD/DEAH_RhlB"/>
</dbReference>
<evidence type="ECO:0000256" key="6">
    <source>
        <dbReference type="PROSITE-ProRule" id="PRU00552"/>
    </source>
</evidence>
<dbReference type="PROSITE" id="PS51192">
    <property type="entry name" value="HELICASE_ATP_BIND_1"/>
    <property type="match status" value="1"/>
</dbReference>
<evidence type="ECO:0000313" key="12">
    <source>
        <dbReference type="Proteomes" id="UP000045545"/>
    </source>
</evidence>
<dbReference type="AlphaFoldDB" id="A0A0E4C856"/>
<keyword evidence="3 7" id="KW-0378">Hydrolase</keyword>
<feature type="domain" description="DEAD-box RNA helicase Q" evidence="10">
    <location>
        <begin position="4"/>
        <end position="32"/>
    </location>
</feature>
<feature type="short sequence motif" description="Q motif" evidence="6">
    <location>
        <begin position="4"/>
        <end position="32"/>
    </location>
</feature>
<dbReference type="InterPro" id="IPR027417">
    <property type="entry name" value="P-loop_NTPase"/>
</dbReference>
<gene>
    <name evidence="11" type="ORF">881</name>
</gene>
<evidence type="ECO:0000256" key="5">
    <source>
        <dbReference type="ARBA" id="ARBA00022840"/>
    </source>
</evidence>
<dbReference type="CDD" id="cd18787">
    <property type="entry name" value="SF2_C_DEAD"/>
    <property type="match status" value="1"/>
</dbReference>
<evidence type="ECO:0000256" key="1">
    <source>
        <dbReference type="ARBA" id="ARBA00012552"/>
    </source>
</evidence>
<sequence length="526" mass="58512">MHTHTFNSMGLKPRLLQTIATKGFEKPTPIQILSIPSALAGRDVMGQAQTGTGKTAAFGIPMLNNMVPGGGLQGLVVCPTRELAVQVAGEINSLGRGMNLKAMAVYGGQSMELQIRALSRKPEMIVGTPGRLMDHMERGNINLAQLSFVVLDEADEMLDMGFLPDIEKILEQCPKERQTFLFSATLDEDIQILGRKFMVDPELIVVESPELTVPLTEQYYYEVSPRHKIETICRIIDVDRPSVSLIFCRTKKGVDQLAGALNHRGYAADALHGDMSQRERDSVMERFRKGHISILVATDLAARGLDIDMVTHVFNFDIPEDPDSYVHRIGRTGRAGRDGVAITMVEPRQIKQLRVIEHHIGKKICRRSLPSLKDAMASRQRLLTTRLMEASHGDLSIYQSIAGELIQQNDPHTMLAAALKLLADGEPALELAEVEIINADTAHVELPVGKMQGMHPRRLVEFLTANTSLTPRQVGDIEIQSNTTYVEVPVTKIDEVYEAFKKYESKRKNNRSRLGLPKTDRNKRAN</sequence>
<evidence type="ECO:0000259" key="9">
    <source>
        <dbReference type="PROSITE" id="PS51194"/>
    </source>
</evidence>
<evidence type="ECO:0000256" key="7">
    <source>
        <dbReference type="RuleBase" id="RU000492"/>
    </source>
</evidence>
<dbReference type="Gene3D" id="3.30.70.330">
    <property type="match status" value="1"/>
</dbReference>
<dbReference type="PROSITE" id="PS00039">
    <property type="entry name" value="DEAD_ATP_HELICASE"/>
    <property type="match status" value="1"/>
</dbReference>
<dbReference type="SMART" id="SM00490">
    <property type="entry name" value="HELICc"/>
    <property type="match status" value="1"/>
</dbReference>
<keyword evidence="4 7" id="KW-0347">Helicase</keyword>
<accession>A0A0E4C856</accession>
<dbReference type="GO" id="GO:0005829">
    <property type="term" value="C:cytosol"/>
    <property type="evidence" value="ECO:0007669"/>
    <property type="project" value="TreeGrafter"/>
</dbReference>
<dbReference type="SUPFAM" id="SSF52540">
    <property type="entry name" value="P-loop containing nucleoside triphosphate hydrolases"/>
    <property type="match status" value="1"/>
</dbReference>
<evidence type="ECO:0000256" key="2">
    <source>
        <dbReference type="ARBA" id="ARBA00022741"/>
    </source>
</evidence>
<dbReference type="GO" id="GO:0005524">
    <property type="term" value="F:ATP binding"/>
    <property type="evidence" value="ECO:0007669"/>
    <property type="project" value="UniProtKB-KW"/>
</dbReference>
<feature type="domain" description="Helicase C-terminal" evidence="9">
    <location>
        <begin position="215"/>
        <end position="377"/>
    </location>
</feature>
<dbReference type="InterPro" id="IPR005580">
    <property type="entry name" value="DbpA/CsdA_RNA-bd_dom"/>
</dbReference>
<dbReference type="InterPro" id="IPR012677">
    <property type="entry name" value="Nucleotide-bd_a/b_plait_sf"/>
</dbReference>